<protein>
    <submittedName>
        <fullName evidence="1">Uncharacterized protein</fullName>
    </submittedName>
</protein>
<name>A0A927AYM4_9BACT</name>
<keyword evidence="2" id="KW-1185">Reference proteome</keyword>
<evidence type="ECO:0000313" key="2">
    <source>
        <dbReference type="Proteomes" id="UP000653797"/>
    </source>
</evidence>
<sequence>MRFILLTLSLLPIYAFGQSNKQLKQELDSMYVLDQRNREWLAKLGNNQPLTDSLSTVYKTDRSKLAGALWAEQVKIDSSNLSRAEGILKEHGYPGKKLVGTPTNETVFYVIQHSNKIPTYLPLIRKAAEGEELPFSLYAMMLDRSLMYEGKPQLYGTQVSCRQLVSTKQSRCFVWPITDAKRVNERRKQAGFDLSVEENANRLNAAYEPKLTMDSVRKTYVMDKK</sequence>
<accession>A0A927AYM4</accession>
<dbReference type="AlphaFoldDB" id="A0A927AYM4"/>
<evidence type="ECO:0000313" key="1">
    <source>
        <dbReference type="EMBL" id="MBD2752255.1"/>
    </source>
</evidence>
<gene>
    <name evidence="1" type="ORF">IC230_05085</name>
</gene>
<dbReference type="InterPro" id="IPR046732">
    <property type="entry name" value="DUF6624"/>
</dbReference>
<organism evidence="1 2">
    <name type="scientific">Spirosoma validum</name>
    <dbReference type="NCBI Taxonomy" id="2771355"/>
    <lineage>
        <taxon>Bacteria</taxon>
        <taxon>Pseudomonadati</taxon>
        <taxon>Bacteroidota</taxon>
        <taxon>Cytophagia</taxon>
        <taxon>Cytophagales</taxon>
        <taxon>Cytophagaceae</taxon>
        <taxon>Spirosoma</taxon>
    </lineage>
</organism>
<proteinExistence type="predicted"/>
<comment type="caution">
    <text evidence="1">The sequence shown here is derived from an EMBL/GenBank/DDBJ whole genome shotgun (WGS) entry which is preliminary data.</text>
</comment>
<dbReference type="Pfam" id="PF20329">
    <property type="entry name" value="DUF6624"/>
    <property type="match status" value="1"/>
</dbReference>
<dbReference type="EMBL" id="JACXAA010000002">
    <property type="protein sequence ID" value="MBD2752255.1"/>
    <property type="molecule type" value="Genomic_DNA"/>
</dbReference>
<dbReference type="Proteomes" id="UP000653797">
    <property type="component" value="Unassembled WGS sequence"/>
</dbReference>
<dbReference type="RefSeq" id="WP_191037905.1">
    <property type="nucleotide sequence ID" value="NZ_JACXAA010000002.1"/>
</dbReference>
<reference evidence="1" key="1">
    <citation type="submission" date="2020-09" db="EMBL/GenBank/DDBJ databases">
        <authorList>
            <person name="Kim M.K."/>
        </authorList>
    </citation>
    <scope>NUCLEOTIDE SEQUENCE</scope>
    <source>
        <strain evidence="1">BT704</strain>
    </source>
</reference>